<evidence type="ECO:0000313" key="2">
    <source>
        <dbReference type="EMBL" id="MBB6465487.1"/>
    </source>
</evidence>
<dbReference type="Proteomes" id="UP000532373">
    <property type="component" value="Unassembled WGS sequence"/>
</dbReference>
<evidence type="ECO:0000313" key="5">
    <source>
        <dbReference type="Proteomes" id="UP000598227"/>
    </source>
</evidence>
<proteinExistence type="predicted"/>
<gene>
    <name evidence="2" type="ORF">HNQ96_001345</name>
    <name evidence="3" type="ORF">IHE39_10445</name>
</gene>
<dbReference type="EMBL" id="JACZEP010000002">
    <property type="protein sequence ID" value="MBE1204705.1"/>
    <property type="molecule type" value="Genomic_DNA"/>
</dbReference>
<organism evidence="2 4">
    <name type="scientific">Aminobacter carboxidus</name>
    <dbReference type="NCBI Taxonomy" id="376165"/>
    <lineage>
        <taxon>Bacteria</taxon>
        <taxon>Pseudomonadati</taxon>
        <taxon>Pseudomonadota</taxon>
        <taxon>Alphaproteobacteria</taxon>
        <taxon>Hyphomicrobiales</taxon>
        <taxon>Phyllobacteriaceae</taxon>
        <taxon>Aminobacter</taxon>
    </lineage>
</organism>
<comment type="caution">
    <text evidence="2">The sequence shown here is derived from an EMBL/GenBank/DDBJ whole genome shotgun (WGS) entry which is preliminary data.</text>
</comment>
<name>A0A8E2BC55_9HYPH</name>
<feature type="transmembrane region" description="Helical" evidence="1">
    <location>
        <begin position="183"/>
        <end position="202"/>
    </location>
</feature>
<evidence type="ECO:0000313" key="3">
    <source>
        <dbReference type="EMBL" id="MBE1204705.1"/>
    </source>
</evidence>
<keyword evidence="1" id="KW-1133">Transmembrane helix</keyword>
<keyword evidence="5" id="KW-1185">Reference proteome</keyword>
<reference evidence="2 4" key="1">
    <citation type="submission" date="2020-08" db="EMBL/GenBank/DDBJ databases">
        <title>Genomic Encyclopedia of Type Strains, Phase IV (KMG-IV): sequencing the most valuable type-strain genomes for metagenomic binning, comparative biology and taxonomic classification.</title>
        <authorList>
            <person name="Goeker M."/>
        </authorList>
    </citation>
    <scope>NUCLEOTIDE SEQUENCE [LARGE SCALE GENOMIC DNA]</scope>
    <source>
        <strain evidence="2 4">DSM 17454</strain>
    </source>
</reference>
<sequence>MNGHAASTWLFDSVDLLFYDNFCKQNLKRLEMKAARERARLLSRRMDMVISALMGVVALFVVYGLWLAWSDPTWIGNFVIEKLALPRPAQLSASTMLLLATAFLAQVGLLLWALQTLRRAFREIALHDIVGAKSARLMRLSGVAFLTNAIAMILAPPLVSLIVSIDMPVGQRFLAISFGTHELLTVILSGILIVFGHLLSVASEIDDDNKRFV</sequence>
<protein>
    <recommendedName>
        <fullName evidence="6">DUF2975 domain-containing protein</fullName>
    </recommendedName>
</protein>
<reference evidence="3 5" key="2">
    <citation type="submission" date="2020-09" db="EMBL/GenBank/DDBJ databases">
        <title>Draft Genome Sequence of Aminobacter carboxidus type strain DSM 1086, a soil Gram-negative carboxydobacterium.</title>
        <authorList>
            <person name="Turrini P."/>
            <person name="Tescari M."/>
            <person name="Artuso I."/>
            <person name="Lugli G.A."/>
            <person name="Frangipani E."/>
            <person name="Ventura M."/>
            <person name="Visca P."/>
        </authorList>
    </citation>
    <scope>NUCLEOTIDE SEQUENCE [LARGE SCALE GENOMIC DNA]</scope>
    <source>
        <strain evidence="3 5">DSM 1086</strain>
    </source>
</reference>
<evidence type="ECO:0000256" key="1">
    <source>
        <dbReference type="SAM" id="Phobius"/>
    </source>
</evidence>
<keyword evidence="1" id="KW-0472">Membrane</keyword>
<evidence type="ECO:0008006" key="6">
    <source>
        <dbReference type="Google" id="ProtNLM"/>
    </source>
</evidence>
<feature type="transmembrane region" description="Helical" evidence="1">
    <location>
        <begin position="89"/>
        <end position="114"/>
    </location>
</feature>
<evidence type="ECO:0000313" key="4">
    <source>
        <dbReference type="Proteomes" id="UP000532373"/>
    </source>
</evidence>
<keyword evidence="1" id="KW-0812">Transmembrane</keyword>
<accession>A0A8E2BC55</accession>
<dbReference type="Proteomes" id="UP000598227">
    <property type="component" value="Unassembled WGS sequence"/>
</dbReference>
<dbReference type="AlphaFoldDB" id="A0A8E2BC55"/>
<feature type="transmembrane region" description="Helical" evidence="1">
    <location>
        <begin position="143"/>
        <end position="163"/>
    </location>
</feature>
<dbReference type="RefSeq" id="WP_184768014.1">
    <property type="nucleotide sequence ID" value="NZ_JACHGI010000002.1"/>
</dbReference>
<dbReference type="EMBL" id="JACHGI010000002">
    <property type="protein sequence ID" value="MBB6465487.1"/>
    <property type="molecule type" value="Genomic_DNA"/>
</dbReference>
<feature type="transmembrane region" description="Helical" evidence="1">
    <location>
        <begin position="48"/>
        <end position="69"/>
    </location>
</feature>